<keyword evidence="2" id="KW-1185">Reference proteome</keyword>
<dbReference type="Proteomes" id="UP000010467">
    <property type="component" value="Plasmid pDEIPE01"/>
</dbReference>
<evidence type="ECO:0000313" key="2">
    <source>
        <dbReference type="Proteomes" id="UP000010467"/>
    </source>
</evidence>
<evidence type="ECO:0008006" key="3">
    <source>
        <dbReference type="Google" id="ProtNLM"/>
    </source>
</evidence>
<dbReference type="KEGG" id="dpd:Deipe_4136"/>
<proteinExistence type="predicted"/>
<accession>L0A6J1</accession>
<geneLocation type="plasmid" evidence="1 2">
    <name>pDEIPE01</name>
</geneLocation>
<dbReference type="HOGENOM" id="CLU_3288403_0_0_0"/>
<reference evidence="2" key="1">
    <citation type="submission" date="2012-03" db="EMBL/GenBank/DDBJ databases">
        <title>Complete sequence of plasmid 1 of Deinococcus peraridilitoris DSM 19664.</title>
        <authorList>
            <person name="Lucas S."/>
            <person name="Copeland A."/>
            <person name="Lapidus A."/>
            <person name="Glavina del Rio T."/>
            <person name="Dalin E."/>
            <person name="Tice H."/>
            <person name="Bruce D."/>
            <person name="Goodwin L."/>
            <person name="Pitluck S."/>
            <person name="Peters L."/>
            <person name="Mikhailova N."/>
            <person name="Lu M."/>
            <person name="Kyrpides N."/>
            <person name="Mavromatis K."/>
            <person name="Ivanova N."/>
            <person name="Brettin T."/>
            <person name="Detter J.C."/>
            <person name="Han C."/>
            <person name="Larimer F."/>
            <person name="Land M."/>
            <person name="Hauser L."/>
            <person name="Markowitz V."/>
            <person name="Cheng J.-F."/>
            <person name="Hugenholtz P."/>
            <person name="Woyke T."/>
            <person name="Wu D."/>
            <person name="Pukall R."/>
            <person name="Steenblock K."/>
            <person name="Brambilla E."/>
            <person name="Klenk H.-P."/>
            <person name="Eisen J.A."/>
        </authorList>
    </citation>
    <scope>NUCLEOTIDE SEQUENCE [LARGE SCALE GENOMIC DNA]</scope>
    <source>
        <strain evidence="2">DSM 19664 / LMG 22246 / CIP 109416 / KR-200</strain>
        <plasmid evidence="2">Plasmid pDEIPE01</plasmid>
    </source>
</reference>
<dbReference type="AlphaFoldDB" id="L0A6J1"/>
<keyword evidence="1" id="KW-0614">Plasmid</keyword>
<name>L0A6J1_DEIPD</name>
<dbReference type="EMBL" id="CP003383">
    <property type="protein sequence ID" value="AFZ69503.1"/>
    <property type="molecule type" value="Genomic_DNA"/>
</dbReference>
<evidence type="ECO:0000313" key="1">
    <source>
        <dbReference type="EMBL" id="AFZ69503.1"/>
    </source>
</evidence>
<organism evidence="1 2">
    <name type="scientific">Deinococcus peraridilitoris (strain DSM 19664 / LMG 22246 / CIP 109416 / KR-200)</name>
    <dbReference type="NCBI Taxonomy" id="937777"/>
    <lineage>
        <taxon>Bacteria</taxon>
        <taxon>Thermotogati</taxon>
        <taxon>Deinococcota</taxon>
        <taxon>Deinococci</taxon>
        <taxon>Deinococcales</taxon>
        <taxon>Deinococcaceae</taxon>
        <taxon>Deinococcus</taxon>
    </lineage>
</organism>
<gene>
    <name evidence="1" type="ordered locus">Deipe_4136</name>
</gene>
<protein>
    <recommendedName>
        <fullName evidence="3">Transposase</fullName>
    </recommendedName>
</protein>
<sequence length="40" mass="4573">MYVLGIDIGKQELHARLLQTKTPNDPQTVNRPRVYSHLAV</sequence>